<geneLocation type="plasmid" evidence="6">
    <name>pmdjk44.1</name>
</geneLocation>
<feature type="domain" description="Exonuclease" evidence="4">
    <location>
        <begin position="14"/>
        <end position="189"/>
    </location>
</feature>
<sequence>MGGLTHDPAFQATTFVVIDFETTTPTGHPAQPIEVAALALRCTDGQWVEAGRSTSLIRPPGFAPVTPADTAQTGLTAHELEQAPTPAEALSALDRRFTADRPYLLVAQHATTEANVIHHQRAHCPALARIDLLDTIPLAKHLVPGLLNYRLDTLLAHFGIPQPPDRHRAPADVDVTAQLFLRLIAAAKDSPQLSDLAALVKLAGRTARCNQPAQEELFDL</sequence>
<keyword evidence="3 5" id="KW-0269">Exonuclease</keyword>
<keyword evidence="1" id="KW-0540">Nuclease</keyword>
<dbReference type="CDD" id="cd06127">
    <property type="entry name" value="DEDDh"/>
    <property type="match status" value="1"/>
</dbReference>
<keyword evidence="5" id="KW-0614">Plasmid</keyword>
<evidence type="ECO:0000256" key="2">
    <source>
        <dbReference type="ARBA" id="ARBA00022801"/>
    </source>
</evidence>
<proteinExistence type="predicted"/>
<dbReference type="AlphaFoldDB" id="A0A291W4M3"/>
<evidence type="ECO:0000259" key="4">
    <source>
        <dbReference type="SMART" id="SM00479"/>
    </source>
</evidence>
<dbReference type="GO" id="GO:0003676">
    <property type="term" value="F:nucleic acid binding"/>
    <property type="evidence" value="ECO:0007669"/>
    <property type="project" value="InterPro"/>
</dbReference>
<keyword evidence="2" id="KW-0378">Hydrolase</keyword>
<organism evidence="5 6">
    <name type="scientific">Streptomyces alboflavus</name>
    <dbReference type="NCBI Taxonomy" id="67267"/>
    <lineage>
        <taxon>Bacteria</taxon>
        <taxon>Bacillati</taxon>
        <taxon>Actinomycetota</taxon>
        <taxon>Actinomycetes</taxon>
        <taxon>Kitasatosporales</taxon>
        <taxon>Streptomycetaceae</taxon>
        <taxon>Streptomyces</taxon>
    </lineage>
</organism>
<evidence type="ECO:0000313" key="6">
    <source>
        <dbReference type="Proteomes" id="UP000195880"/>
    </source>
</evidence>
<gene>
    <name evidence="5" type="ORF">SMD44_p10107</name>
</gene>
<evidence type="ECO:0000256" key="1">
    <source>
        <dbReference type="ARBA" id="ARBA00022722"/>
    </source>
</evidence>
<dbReference type="SUPFAM" id="SSF53098">
    <property type="entry name" value="Ribonuclease H-like"/>
    <property type="match status" value="1"/>
</dbReference>
<dbReference type="KEGG" id="salf:SMD44_p10107"/>
<accession>A0A291W4M3</accession>
<dbReference type="OrthoDB" id="3389437at2"/>
<dbReference type="InterPro" id="IPR012337">
    <property type="entry name" value="RNaseH-like_sf"/>
</dbReference>
<dbReference type="PANTHER" id="PTHR30231:SF4">
    <property type="entry name" value="PROTEIN NEN2"/>
    <property type="match status" value="1"/>
</dbReference>
<reference evidence="5 6" key="1">
    <citation type="submission" date="2017-10" db="EMBL/GenBank/DDBJ databases">
        <title>Streptomyces alboflavus Genome sequencing and assembly.</title>
        <authorList>
            <person name="Wang Y."/>
            <person name="Du B."/>
            <person name="Ding Y."/>
            <person name="Liu H."/>
            <person name="Hou Q."/>
            <person name="Liu K."/>
            <person name="Wang C."/>
            <person name="Yao L."/>
        </authorList>
    </citation>
    <scope>NUCLEOTIDE SEQUENCE [LARGE SCALE GENOMIC DNA]</scope>
    <source>
        <strain evidence="5 6">MDJK44</strain>
        <plasmid evidence="6">Plasmid pmdjk44.1</plasmid>
    </source>
</reference>
<evidence type="ECO:0000256" key="3">
    <source>
        <dbReference type="ARBA" id="ARBA00022839"/>
    </source>
</evidence>
<dbReference type="SMART" id="SM00479">
    <property type="entry name" value="EXOIII"/>
    <property type="match status" value="1"/>
</dbReference>
<dbReference type="Gene3D" id="3.30.420.10">
    <property type="entry name" value="Ribonuclease H-like superfamily/Ribonuclease H"/>
    <property type="match status" value="1"/>
</dbReference>
<dbReference type="RefSeq" id="WP_100112438.1">
    <property type="nucleotide sequence ID" value="NZ_CP023976.1"/>
</dbReference>
<keyword evidence="6" id="KW-1185">Reference proteome</keyword>
<protein>
    <submittedName>
        <fullName evidence="5">Exonuclease</fullName>
    </submittedName>
</protein>
<dbReference type="Pfam" id="PF00929">
    <property type="entry name" value="RNase_T"/>
    <property type="match status" value="1"/>
</dbReference>
<dbReference type="GO" id="GO:0008408">
    <property type="term" value="F:3'-5' exonuclease activity"/>
    <property type="evidence" value="ECO:0007669"/>
    <property type="project" value="TreeGrafter"/>
</dbReference>
<dbReference type="InterPro" id="IPR013520">
    <property type="entry name" value="Ribonucl_H"/>
</dbReference>
<dbReference type="EMBL" id="CP023976">
    <property type="protein sequence ID" value="ATM24606.1"/>
    <property type="molecule type" value="Genomic_DNA"/>
</dbReference>
<dbReference type="InterPro" id="IPR036397">
    <property type="entry name" value="RNaseH_sf"/>
</dbReference>
<name>A0A291W4M3_9ACTN</name>
<dbReference type="Proteomes" id="UP000195880">
    <property type="component" value="Plasmid pMDJK44.1"/>
</dbReference>
<evidence type="ECO:0000313" key="5">
    <source>
        <dbReference type="EMBL" id="ATM24606.1"/>
    </source>
</evidence>
<dbReference type="PANTHER" id="PTHR30231">
    <property type="entry name" value="DNA POLYMERASE III SUBUNIT EPSILON"/>
    <property type="match status" value="1"/>
</dbReference>